<dbReference type="Gene3D" id="1.10.630.10">
    <property type="entry name" value="Cytochrome P450"/>
    <property type="match status" value="2"/>
</dbReference>
<proteinExistence type="inferred from homology"/>
<dbReference type="PROSITE" id="PS00086">
    <property type="entry name" value="CYTOCHROME_P450"/>
    <property type="match status" value="1"/>
</dbReference>
<comment type="similarity">
    <text evidence="2 12">Belongs to the cytochrome P450 family.</text>
</comment>
<keyword evidence="8 11" id="KW-0408">Iron</keyword>
<dbReference type="PANTHER" id="PTHR24282:SF255">
    <property type="entry name" value="CYTOCHROME P450 72A11-RELATED"/>
    <property type="match status" value="1"/>
</dbReference>
<evidence type="ECO:0000256" key="3">
    <source>
        <dbReference type="ARBA" id="ARBA00022617"/>
    </source>
</evidence>
<dbReference type="InterPro" id="IPR001128">
    <property type="entry name" value="Cyt_P450"/>
</dbReference>
<comment type="caution">
    <text evidence="13">The sequence shown here is derived from an EMBL/GenBank/DDBJ whole genome shotgun (WGS) entry which is preliminary data.</text>
</comment>
<dbReference type="InterPro" id="IPR002401">
    <property type="entry name" value="Cyt_P450_E_grp-I"/>
</dbReference>
<dbReference type="GO" id="GO:0020037">
    <property type="term" value="F:heme binding"/>
    <property type="evidence" value="ECO:0007669"/>
    <property type="project" value="InterPro"/>
</dbReference>
<name>A0A9Q1L1K1_9CARY</name>
<comment type="cofactor">
    <cofactor evidence="11">
        <name>heme</name>
        <dbReference type="ChEBI" id="CHEBI:30413"/>
    </cofactor>
</comment>
<keyword evidence="3 11" id="KW-0349">Heme</keyword>
<keyword evidence="9 12" id="KW-0503">Monooxygenase</keyword>
<evidence type="ECO:0008006" key="15">
    <source>
        <dbReference type="Google" id="ProtNLM"/>
    </source>
</evidence>
<evidence type="ECO:0000256" key="12">
    <source>
        <dbReference type="RuleBase" id="RU000461"/>
    </source>
</evidence>
<accession>A0A9Q1L1K1</accession>
<organism evidence="13 14">
    <name type="scientific">Carnegiea gigantea</name>
    <dbReference type="NCBI Taxonomy" id="171969"/>
    <lineage>
        <taxon>Eukaryota</taxon>
        <taxon>Viridiplantae</taxon>
        <taxon>Streptophyta</taxon>
        <taxon>Embryophyta</taxon>
        <taxon>Tracheophyta</taxon>
        <taxon>Spermatophyta</taxon>
        <taxon>Magnoliopsida</taxon>
        <taxon>eudicotyledons</taxon>
        <taxon>Gunneridae</taxon>
        <taxon>Pentapetalae</taxon>
        <taxon>Caryophyllales</taxon>
        <taxon>Cactineae</taxon>
        <taxon>Cactaceae</taxon>
        <taxon>Cactoideae</taxon>
        <taxon>Echinocereeae</taxon>
        <taxon>Carnegiea</taxon>
    </lineage>
</organism>
<dbReference type="OrthoDB" id="1470350at2759"/>
<evidence type="ECO:0000313" key="14">
    <source>
        <dbReference type="Proteomes" id="UP001153076"/>
    </source>
</evidence>
<dbReference type="AlphaFoldDB" id="A0A9Q1L1K1"/>
<evidence type="ECO:0000256" key="11">
    <source>
        <dbReference type="PIRSR" id="PIRSR602401-1"/>
    </source>
</evidence>
<evidence type="ECO:0000256" key="7">
    <source>
        <dbReference type="ARBA" id="ARBA00023002"/>
    </source>
</evidence>
<protein>
    <recommendedName>
        <fullName evidence="15">Cytochrome P450</fullName>
    </recommendedName>
</protein>
<feature type="binding site" description="axial binding residue" evidence="11">
    <location>
        <position position="554"/>
    </location>
    <ligand>
        <name>heme</name>
        <dbReference type="ChEBI" id="CHEBI:30413"/>
    </ligand>
    <ligandPart>
        <name>Fe</name>
        <dbReference type="ChEBI" id="CHEBI:18248"/>
    </ligandPart>
</feature>
<comment type="subcellular location">
    <subcellularLocation>
        <location evidence="1">Membrane</location>
    </subcellularLocation>
</comment>
<dbReference type="Proteomes" id="UP001153076">
    <property type="component" value="Unassembled WGS sequence"/>
</dbReference>
<evidence type="ECO:0000256" key="5">
    <source>
        <dbReference type="ARBA" id="ARBA00022723"/>
    </source>
</evidence>
<dbReference type="InterPro" id="IPR017972">
    <property type="entry name" value="Cyt_P450_CS"/>
</dbReference>
<dbReference type="GO" id="GO:0005506">
    <property type="term" value="F:iron ion binding"/>
    <property type="evidence" value="ECO:0007669"/>
    <property type="project" value="InterPro"/>
</dbReference>
<gene>
    <name evidence="13" type="ORF">Cgig2_006222</name>
</gene>
<dbReference type="InterPro" id="IPR036396">
    <property type="entry name" value="Cyt_P450_sf"/>
</dbReference>
<dbReference type="PRINTS" id="PR00463">
    <property type="entry name" value="EP450I"/>
</dbReference>
<dbReference type="GO" id="GO:0016705">
    <property type="term" value="F:oxidoreductase activity, acting on paired donors, with incorporation or reduction of molecular oxygen"/>
    <property type="evidence" value="ECO:0007669"/>
    <property type="project" value="InterPro"/>
</dbReference>
<sequence length="607" mass="69193">MIDRSKKAMEYGEAAKDDLLGMLLNCPLKEIQAAAATNKMNQQLISLQEVTDYCKLFYLAGQETASMLLVWTLILLSKHQDWQARAQEEVLQTFRNNAPHNEGFNHLKTDSSFFKGGGVCDLGPTELPNQRKPSGLRSPRPKKLERWLKQQGLPGTSYKILFGDLKDLSSMRSQAMAKPMSSFSHNYLARIEPFRHQLMTKLGKQHFMWLGTKPIVTISKPELIREALTKIQEFRKPSLHPIVDKLFAGFINYEAFCESCGEMINKWEKIVAEADSREVDVWPHLVRFSADVISRAAFGTSYADGQKIFELLKEQIGLALSMLQSIYFPGLRYIPTARNRRFKKINDHIQTLLRGIIDKRKKAIEAGEAAKADLLDILIDFHIKEIQQAAATNNKNQKPTISLQEVIDDCKLFYLAGQETTSILLVWTLILLSKHQDWQARAREEVLQTFGNNAPDFEGLNHLKTVAMILNEVLRMYPPATQLSRRIYKDTKLGELSLPAGALVNFQVLYIHRDEDLWGEDAEEFEPERFSEGISKATRGNNAFFPFGWGPRICIGEKFATTEAKMALSMILQRFSWELSPSYAHSPITVFFLQPQHGAQIMLHRLT</sequence>
<dbReference type="GO" id="GO:0004497">
    <property type="term" value="F:monooxygenase activity"/>
    <property type="evidence" value="ECO:0007669"/>
    <property type="project" value="UniProtKB-KW"/>
</dbReference>
<evidence type="ECO:0000256" key="2">
    <source>
        <dbReference type="ARBA" id="ARBA00010617"/>
    </source>
</evidence>
<evidence type="ECO:0000256" key="4">
    <source>
        <dbReference type="ARBA" id="ARBA00022692"/>
    </source>
</evidence>
<dbReference type="Pfam" id="PF00067">
    <property type="entry name" value="p450"/>
    <property type="match status" value="2"/>
</dbReference>
<keyword evidence="4" id="KW-0812">Transmembrane</keyword>
<dbReference type="EMBL" id="JAKOGI010000005">
    <property type="protein sequence ID" value="KAJ8452417.1"/>
    <property type="molecule type" value="Genomic_DNA"/>
</dbReference>
<evidence type="ECO:0000313" key="13">
    <source>
        <dbReference type="EMBL" id="KAJ8452417.1"/>
    </source>
</evidence>
<evidence type="ECO:0000256" key="10">
    <source>
        <dbReference type="ARBA" id="ARBA00023136"/>
    </source>
</evidence>
<evidence type="ECO:0000256" key="8">
    <source>
        <dbReference type="ARBA" id="ARBA00023004"/>
    </source>
</evidence>
<dbReference type="PRINTS" id="PR00385">
    <property type="entry name" value="P450"/>
</dbReference>
<keyword evidence="5 11" id="KW-0479">Metal-binding</keyword>
<dbReference type="PANTHER" id="PTHR24282">
    <property type="entry name" value="CYTOCHROME P450 FAMILY MEMBER"/>
    <property type="match status" value="1"/>
</dbReference>
<keyword evidence="6" id="KW-1133">Transmembrane helix</keyword>
<dbReference type="GO" id="GO:0016020">
    <property type="term" value="C:membrane"/>
    <property type="evidence" value="ECO:0007669"/>
    <property type="project" value="UniProtKB-SubCell"/>
</dbReference>
<keyword evidence="14" id="KW-1185">Reference proteome</keyword>
<dbReference type="SUPFAM" id="SSF48264">
    <property type="entry name" value="Cytochrome P450"/>
    <property type="match status" value="2"/>
</dbReference>
<keyword evidence="10" id="KW-0472">Membrane</keyword>
<evidence type="ECO:0000256" key="1">
    <source>
        <dbReference type="ARBA" id="ARBA00004370"/>
    </source>
</evidence>
<reference evidence="13" key="1">
    <citation type="submission" date="2022-04" db="EMBL/GenBank/DDBJ databases">
        <title>Carnegiea gigantea Genome sequencing and assembly v2.</title>
        <authorList>
            <person name="Copetti D."/>
            <person name="Sanderson M.J."/>
            <person name="Burquez A."/>
            <person name="Wojciechowski M.F."/>
        </authorList>
    </citation>
    <scope>NUCLEOTIDE SEQUENCE</scope>
    <source>
        <strain evidence="13">SGP5-SGP5p</strain>
        <tissue evidence="13">Aerial part</tissue>
    </source>
</reference>
<evidence type="ECO:0000256" key="9">
    <source>
        <dbReference type="ARBA" id="ARBA00023033"/>
    </source>
</evidence>
<keyword evidence="7 12" id="KW-0560">Oxidoreductase</keyword>
<dbReference type="InterPro" id="IPR050665">
    <property type="entry name" value="Cytochrome_P450_Monooxygen"/>
</dbReference>
<evidence type="ECO:0000256" key="6">
    <source>
        <dbReference type="ARBA" id="ARBA00022989"/>
    </source>
</evidence>